<dbReference type="InterPro" id="IPR011009">
    <property type="entry name" value="Kinase-like_dom_sf"/>
</dbReference>
<feature type="domain" description="Protein kinase" evidence="6">
    <location>
        <begin position="1"/>
        <end position="123"/>
    </location>
</feature>
<evidence type="ECO:0000256" key="4">
    <source>
        <dbReference type="ARBA" id="ARBA00022777"/>
    </source>
</evidence>
<reference evidence="7 8" key="1">
    <citation type="submission" date="2024-04" db="EMBL/GenBank/DDBJ databases">
        <authorList>
            <consortium name="Genoscope - CEA"/>
            <person name="William W."/>
        </authorList>
    </citation>
    <scope>NUCLEOTIDE SEQUENCE [LARGE SCALE GENOMIC DNA]</scope>
</reference>
<dbReference type="Pfam" id="PF00069">
    <property type="entry name" value="Pkinase"/>
    <property type="match status" value="1"/>
</dbReference>
<feature type="non-terminal residue" evidence="7">
    <location>
        <position position="123"/>
    </location>
</feature>
<dbReference type="EMBL" id="CAXITT010000557">
    <property type="protein sequence ID" value="CAL1543546.1"/>
    <property type="molecule type" value="Genomic_DNA"/>
</dbReference>
<keyword evidence="5" id="KW-0067">ATP-binding</keyword>
<dbReference type="InterPro" id="IPR000719">
    <property type="entry name" value="Prot_kinase_dom"/>
</dbReference>
<gene>
    <name evidence="7" type="ORF">GSLYS_00017080001</name>
</gene>
<dbReference type="AlphaFoldDB" id="A0AAV2I9R4"/>
<dbReference type="GO" id="GO:0005524">
    <property type="term" value="F:ATP binding"/>
    <property type="evidence" value="ECO:0007669"/>
    <property type="project" value="UniProtKB-KW"/>
</dbReference>
<organism evidence="7 8">
    <name type="scientific">Lymnaea stagnalis</name>
    <name type="common">Great pond snail</name>
    <name type="synonym">Helix stagnalis</name>
    <dbReference type="NCBI Taxonomy" id="6523"/>
    <lineage>
        <taxon>Eukaryota</taxon>
        <taxon>Metazoa</taxon>
        <taxon>Spiralia</taxon>
        <taxon>Lophotrochozoa</taxon>
        <taxon>Mollusca</taxon>
        <taxon>Gastropoda</taxon>
        <taxon>Heterobranchia</taxon>
        <taxon>Euthyneura</taxon>
        <taxon>Panpulmonata</taxon>
        <taxon>Hygrophila</taxon>
        <taxon>Lymnaeoidea</taxon>
        <taxon>Lymnaeidae</taxon>
        <taxon>Lymnaea</taxon>
    </lineage>
</organism>
<keyword evidence="8" id="KW-1185">Reference proteome</keyword>
<sequence length="123" mass="14287">MSFTAHLKLIDFGLCRTIDEPQGEIMTDCGKPAVRAPEIYLDRPCGLAIDWWSFGVMLYRFITGYNPFRTDKLTEGYQSVTKLKEKYPEWLFDDPHAKDLCQKLLVKDPRLRIGSENEVIEIK</sequence>
<evidence type="ECO:0000256" key="5">
    <source>
        <dbReference type="ARBA" id="ARBA00022840"/>
    </source>
</evidence>
<dbReference type="SUPFAM" id="SSF56112">
    <property type="entry name" value="Protein kinase-like (PK-like)"/>
    <property type="match status" value="1"/>
</dbReference>
<name>A0AAV2I9R4_LYMST</name>
<evidence type="ECO:0000256" key="3">
    <source>
        <dbReference type="ARBA" id="ARBA00022741"/>
    </source>
</evidence>
<evidence type="ECO:0000256" key="2">
    <source>
        <dbReference type="ARBA" id="ARBA00022679"/>
    </source>
</evidence>
<dbReference type="Proteomes" id="UP001497497">
    <property type="component" value="Unassembled WGS sequence"/>
</dbReference>
<keyword evidence="1" id="KW-0723">Serine/threonine-protein kinase</keyword>
<keyword evidence="4" id="KW-0418">Kinase</keyword>
<dbReference type="PROSITE" id="PS50011">
    <property type="entry name" value="PROTEIN_KINASE_DOM"/>
    <property type="match status" value="1"/>
</dbReference>
<dbReference type="Gene3D" id="1.10.510.10">
    <property type="entry name" value="Transferase(Phosphotransferase) domain 1"/>
    <property type="match status" value="1"/>
</dbReference>
<dbReference type="PANTHER" id="PTHR24351">
    <property type="entry name" value="RIBOSOMAL PROTEIN S6 KINASE"/>
    <property type="match status" value="1"/>
</dbReference>
<keyword evidence="2" id="KW-0808">Transferase</keyword>
<protein>
    <recommendedName>
        <fullName evidence="6">Protein kinase domain-containing protein</fullName>
    </recommendedName>
</protein>
<accession>A0AAV2I9R4</accession>
<comment type="caution">
    <text evidence="7">The sequence shown here is derived from an EMBL/GenBank/DDBJ whole genome shotgun (WGS) entry which is preliminary data.</text>
</comment>
<evidence type="ECO:0000256" key="1">
    <source>
        <dbReference type="ARBA" id="ARBA00022527"/>
    </source>
</evidence>
<evidence type="ECO:0000313" key="7">
    <source>
        <dbReference type="EMBL" id="CAL1543546.1"/>
    </source>
</evidence>
<evidence type="ECO:0000313" key="8">
    <source>
        <dbReference type="Proteomes" id="UP001497497"/>
    </source>
</evidence>
<keyword evidence="3" id="KW-0547">Nucleotide-binding</keyword>
<evidence type="ECO:0000259" key="6">
    <source>
        <dbReference type="PROSITE" id="PS50011"/>
    </source>
</evidence>
<proteinExistence type="predicted"/>
<dbReference type="GO" id="GO:0004674">
    <property type="term" value="F:protein serine/threonine kinase activity"/>
    <property type="evidence" value="ECO:0007669"/>
    <property type="project" value="UniProtKB-KW"/>
</dbReference>